<dbReference type="RefSeq" id="WP_262844832.1">
    <property type="nucleotide sequence ID" value="NZ_JANZYP010000033.1"/>
</dbReference>
<protein>
    <submittedName>
        <fullName evidence="5">MFS transporter</fullName>
    </submittedName>
</protein>
<keyword evidence="3" id="KW-1003">Cell membrane</keyword>
<evidence type="ECO:0000256" key="1">
    <source>
        <dbReference type="ARBA" id="ARBA00004651"/>
    </source>
</evidence>
<comment type="caution">
    <text evidence="5">The sequence shown here is derived from an EMBL/GenBank/DDBJ whole genome shotgun (WGS) entry which is preliminary data.</text>
</comment>
<accession>A0ABV9ERF5</accession>
<evidence type="ECO:0000256" key="4">
    <source>
        <dbReference type="SAM" id="Phobius"/>
    </source>
</evidence>
<evidence type="ECO:0000256" key="2">
    <source>
        <dbReference type="ARBA" id="ARBA00022448"/>
    </source>
</evidence>
<organism evidence="5 6">
    <name type="scientific">Sphaerisporangium corydalis</name>
    <dbReference type="NCBI Taxonomy" id="1441875"/>
    <lineage>
        <taxon>Bacteria</taxon>
        <taxon>Bacillati</taxon>
        <taxon>Actinomycetota</taxon>
        <taxon>Actinomycetes</taxon>
        <taxon>Streptosporangiales</taxon>
        <taxon>Streptosporangiaceae</taxon>
        <taxon>Sphaerisporangium</taxon>
    </lineage>
</organism>
<feature type="transmembrane region" description="Helical" evidence="4">
    <location>
        <begin position="171"/>
        <end position="189"/>
    </location>
</feature>
<feature type="transmembrane region" description="Helical" evidence="4">
    <location>
        <begin position="55"/>
        <end position="74"/>
    </location>
</feature>
<dbReference type="SUPFAM" id="SSF103473">
    <property type="entry name" value="MFS general substrate transporter"/>
    <property type="match status" value="1"/>
</dbReference>
<comment type="subcellular location">
    <subcellularLocation>
        <location evidence="1">Cell membrane</location>
        <topology evidence="1">Multi-pass membrane protein</topology>
    </subcellularLocation>
</comment>
<dbReference type="Pfam" id="PF07690">
    <property type="entry name" value="MFS_1"/>
    <property type="match status" value="1"/>
</dbReference>
<feature type="transmembrane region" description="Helical" evidence="4">
    <location>
        <begin position="94"/>
        <end position="116"/>
    </location>
</feature>
<keyword evidence="4" id="KW-1133">Transmembrane helix</keyword>
<dbReference type="PANTHER" id="PTHR23535:SF1">
    <property type="entry name" value="MFS FAMILY TRANSPORT PROTEIN"/>
    <property type="match status" value="1"/>
</dbReference>
<keyword evidence="2" id="KW-0813">Transport</keyword>
<feature type="transmembrane region" description="Helical" evidence="4">
    <location>
        <begin position="310"/>
        <end position="331"/>
    </location>
</feature>
<gene>
    <name evidence="5" type="ORF">ACFO8L_35165</name>
</gene>
<sequence>MRMPKFRNSLWAVPNARRLMVVSIIDSAGNGAFTSASVVLFTTVLLLTPAQIGQGLALGAVIGLSCSVLWGGLADRIGVRKVLISLQLWRAAGFVAYAFVQNFAGFVAVVVFLSLAERASQPILLSFVTSAVDDADRVKTAGALRSIRNAGFTLGALIAAIILLLPGRVSMLVVVLGNAATFAIAAYLLRRIVLRPETVPVRKTRGPSRDLVRRRPAFLVVTALAGLLSIHRQILAVGVPLWIVTHHLAPQSLIGVLIAVNAVLVVVLQVRMTRGTEDANGASRALRRSGWLLLACTGLLAATHENMAAAPWSLGALLVLATLALTFAEMWQASGSWGLSLLLSPAASRARFLAVFNLGFSAMDVCGAFVLAALVLPAGPAGWLALGVLLALAGLATPPVARWAERERIDHEPVTVPEEDHVH</sequence>
<proteinExistence type="predicted"/>
<dbReference type="Gene3D" id="1.20.1250.20">
    <property type="entry name" value="MFS general substrate transporter like domains"/>
    <property type="match status" value="1"/>
</dbReference>
<keyword evidence="6" id="KW-1185">Reference proteome</keyword>
<feature type="transmembrane region" description="Helical" evidence="4">
    <location>
        <begin position="20"/>
        <end position="48"/>
    </location>
</feature>
<name>A0ABV9ERF5_9ACTN</name>
<feature type="transmembrane region" description="Helical" evidence="4">
    <location>
        <begin position="249"/>
        <end position="268"/>
    </location>
</feature>
<dbReference type="InterPro" id="IPR036259">
    <property type="entry name" value="MFS_trans_sf"/>
</dbReference>
<feature type="transmembrane region" description="Helical" evidence="4">
    <location>
        <begin position="289"/>
        <end position="304"/>
    </location>
</feature>
<evidence type="ECO:0000313" key="6">
    <source>
        <dbReference type="Proteomes" id="UP001595891"/>
    </source>
</evidence>
<dbReference type="Proteomes" id="UP001595891">
    <property type="component" value="Unassembled WGS sequence"/>
</dbReference>
<dbReference type="InterPro" id="IPR011701">
    <property type="entry name" value="MFS"/>
</dbReference>
<dbReference type="PANTHER" id="PTHR23535">
    <property type="entry name" value="SUGAR EFFLUX TRANSPORTER A-RELATED"/>
    <property type="match status" value="1"/>
</dbReference>
<reference evidence="6" key="1">
    <citation type="journal article" date="2019" name="Int. J. Syst. Evol. Microbiol.">
        <title>The Global Catalogue of Microorganisms (GCM) 10K type strain sequencing project: providing services to taxonomists for standard genome sequencing and annotation.</title>
        <authorList>
            <consortium name="The Broad Institute Genomics Platform"/>
            <consortium name="The Broad Institute Genome Sequencing Center for Infectious Disease"/>
            <person name="Wu L."/>
            <person name="Ma J."/>
        </authorList>
    </citation>
    <scope>NUCLEOTIDE SEQUENCE [LARGE SCALE GENOMIC DNA]</scope>
    <source>
        <strain evidence="6">CCUG 49560</strain>
    </source>
</reference>
<evidence type="ECO:0000313" key="5">
    <source>
        <dbReference type="EMBL" id="MFC4591379.1"/>
    </source>
</evidence>
<feature type="transmembrane region" description="Helical" evidence="4">
    <location>
        <begin position="352"/>
        <end position="375"/>
    </location>
</feature>
<feature type="transmembrane region" description="Helical" evidence="4">
    <location>
        <begin position="147"/>
        <end position="165"/>
    </location>
</feature>
<feature type="transmembrane region" description="Helical" evidence="4">
    <location>
        <begin position="381"/>
        <end position="401"/>
    </location>
</feature>
<dbReference type="EMBL" id="JBHSFN010000032">
    <property type="protein sequence ID" value="MFC4591379.1"/>
    <property type="molecule type" value="Genomic_DNA"/>
</dbReference>
<keyword evidence="4" id="KW-0472">Membrane</keyword>
<keyword evidence="4" id="KW-0812">Transmembrane</keyword>
<evidence type="ECO:0000256" key="3">
    <source>
        <dbReference type="ARBA" id="ARBA00022475"/>
    </source>
</evidence>